<feature type="transmembrane region" description="Helical" evidence="3">
    <location>
        <begin position="80"/>
        <end position="102"/>
    </location>
</feature>
<comment type="caution">
    <text evidence="5">The sequence shown here is derived from an EMBL/GenBank/DDBJ whole genome shotgun (WGS) entry which is preliminary data.</text>
</comment>
<dbReference type="Proteomes" id="UP001321473">
    <property type="component" value="Unassembled WGS sequence"/>
</dbReference>
<evidence type="ECO:0000256" key="1">
    <source>
        <dbReference type="ARBA" id="ARBA00022741"/>
    </source>
</evidence>
<dbReference type="EMBL" id="JARKHS020012607">
    <property type="protein sequence ID" value="KAK8776737.1"/>
    <property type="molecule type" value="Genomic_DNA"/>
</dbReference>
<dbReference type="PANTHER" id="PTHR45627">
    <property type="entry name" value="ADENYLATE CYCLASE TYPE 1"/>
    <property type="match status" value="1"/>
</dbReference>
<accession>A0AAQ4EPU3</accession>
<feature type="transmembrane region" description="Helical" evidence="3">
    <location>
        <begin position="171"/>
        <end position="189"/>
    </location>
</feature>
<sequence>MAVASGGGGASDSSDSAAANNNKEATTTWEYVEAKTPAHTVTTVDCCTSCYYFCWYQHVHRNDIDSLYQRYFLHLNRRSLTALLGVMAALCALGALLDLALSQRPLHPPPAARAAAFGALLVFYLALVYATLQTSFRQVHLLVCSYLVLGSFVALVSLVALLDPGAADRAILSDLWCALFLVYVSYALVPVRMRDSVVTGVLLAGTYLACNLALHADRLHWKR</sequence>
<dbReference type="InterPro" id="IPR032628">
    <property type="entry name" value="AC_N"/>
</dbReference>
<dbReference type="GO" id="GO:0004016">
    <property type="term" value="F:adenylate cyclase activity"/>
    <property type="evidence" value="ECO:0007669"/>
    <property type="project" value="TreeGrafter"/>
</dbReference>
<feature type="transmembrane region" description="Helical" evidence="3">
    <location>
        <begin position="196"/>
        <end position="214"/>
    </location>
</feature>
<keyword evidence="1" id="KW-0547">Nucleotide-binding</keyword>
<gene>
    <name evidence="5" type="ORF">V5799_029918</name>
</gene>
<name>A0AAQ4EPU3_AMBAM</name>
<feature type="non-terminal residue" evidence="5">
    <location>
        <position position="223"/>
    </location>
</feature>
<proteinExistence type="predicted"/>
<keyword evidence="3" id="KW-0472">Membrane</keyword>
<reference evidence="5 6" key="1">
    <citation type="journal article" date="2023" name="Arcadia Sci">
        <title>De novo assembly of a long-read Amblyomma americanum tick genome.</title>
        <authorList>
            <person name="Chou S."/>
            <person name="Poskanzer K.E."/>
            <person name="Rollins M."/>
            <person name="Thuy-Boun P.S."/>
        </authorList>
    </citation>
    <scope>NUCLEOTIDE SEQUENCE [LARGE SCALE GENOMIC DNA]</scope>
    <source>
        <strain evidence="5">F_SG_1</strain>
        <tissue evidence="5">Salivary glands</tissue>
    </source>
</reference>
<evidence type="ECO:0000313" key="5">
    <source>
        <dbReference type="EMBL" id="KAK8776737.1"/>
    </source>
</evidence>
<dbReference type="AlphaFoldDB" id="A0AAQ4EPU3"/>
<feature type="transmembrane region" description="Helical" evidence="3">
    <location>
        <begin position="114"/>
        <end position="132"/>
    </location>
</feature>
<dbReference type="GO" id="GO:0000166">
    <property type="term" value="F:nucleotide binding"/>
    <property type="evidence" value="ECO:0007669"/>
    <property type="project" value="UniProtKB-KW"/>
</dbReference>
<keyword evidence="3" id="KW-1133">Transmembrane helix</keyword>
<evidence type="ECO:0000256" key="3">
    <source>
        <dbReference type="SAM" id="Phobius"/>
    </source>
</evidence>
<evidence type="ECO:0000259" key="4">
    <source>
        <dbReference type="Pfam" id="PF16214"/>
    </source>
</evidence>
<keyword evidence="3" id="KW-0812">Transmembrane</keyword>
<dbReference type="GO" id="GO:0005886">
    <property type="term" value="C:plasma membrane"/>
    <property type="evidence" value="ECO:0007669"/>
    <property type="project" value="TreeGrafter"/>
</dbReference>
<dbReference type="Pfam" id="PF16214">
    <property type="entry name" value="AC_N"/>
    <property type="match status" value="1"/>
</dbReference>
<feature type="transmembrane region" description="Helical" evidence="3">
    <location>
        <begin position="139"/>
        <end position="159"/>
    </location>
</feature>
<organism evidence="5 6">
    <name type="scientific">Amblyomma americanum</name>
    <name type="common">Lone star tick</name>
    <dbReference type="NCBI Taxonomy" id="6943"/>
    <lineage>
        <taxon>Eukaryota</taxon>
        <taxon>Metazoa</taxon>
        <taxon>Ecdysozoa</taxon>
        <taxon>Arthropoda</taxon>
        <taxon>Chelicerata</taxon>
        <taxon>Arachnida</taxon>
        <taxon>Acari</taxon>
        <taxon>Parasitiformes</taxon>
        <taxon>Ixodida</taxon>
        <taxon>Ixodoidea</taxon>
        <taxon>Ixodidae</taxon>
        <taxon>Amblyomminae</taxon>
        <taxon>Amblyomma</taxon>
    </lineage>
</organism>
<protein>
    <recommendedName>
        <fullName evidence="4">Adenylate cyclase N-terminal domain-containing protein</fullName>
    </recommendedName>
</protein>
<dbReference type="PANTHER" id="PTHR45627:SF16">
    <property type="entry name" value="ADENYLATE CYCLASE"/>
    <property type="match status" value="1"/>
</dbReference>
<keyword evidence="6" id="KW-1185">Reference proteome</keyword>
<dbReference type="GO" id="GO:0007189">
    <property type="term" value="P:adenylate cyclase-activating G protein-coupled receptor signaling pathway"/>
    <property type="evidence" value="ECO:0007669"/>
    <property type="project" value="TreeGrafter"/>
</dbReference>
<evidence type="ECO:0000256" key="2">
    <source>
        <dbReference type="ARBA" id="ARBA00023239"/>
    </source>
</evidence>
<feature type="domain" description="Adenylate cyclase N-terminal" evidence="4">
    <location>
        <begin position="36"/>
        <end position="221"/>
    </location>
</feature>
<keyword evidence="2" id="KW-0456">Lyase</keyword>
<evidence type="ECO:0000313" key="6">
    <source>
        <dbReference type="Proteomes" id="UP001321473"/>
    </source>
</evidence>